<evidence type="ECO:0000313" key="2">
    <source>
        <dbReference type="Proteomes" id="UP000237481"/>
    </source>
</evidence>
<protein>
    <submittedName>
        <fullName evidence="1">Globin</fullName>
    </submittedName>
</protein>
<dbReference type="STRING" id="94208.A0A2S4KRG5"/>
<dbReference type="Proteomes" id="UP000237481">
    <property type="component" value="Unassembled WGS sequence"/>
</dbReference>
<comment type="caution">
    <text evidence="1">The sequence shown here is derived from an EMBL/GenBank/DDBJ whole genome shotgun (WGS) entry which is preliminary data.</text>
</comment>
<organism evidence="1 2">
    <name type="scientific">Tolypocladium paradoxum</name>
    <dbReference type="NCBI Taxonomy" id="94208"/>
    <lineage>
        <taxon>Eukaryota</taxon>
        <taxon>Fungi</taxon>
        <taxon>Dikarya</taxon>
        <taxon>Ascomycota</taxon>
        <taxon>Pezizomycotina</taxon>
        <taxon>Sordariomycetes</taxon>
        <taxon>Hypocreomycetidae</taxon>
        <taxon>Hypocreales</taxon>
        <taxon>Ophiocordycipitaceae</taxon>
        <taxon>Tolypocladium</taxon>
    </lineage>
</organism>
<name>A0A2S4KRG5_9HYPO</name>
<accession>A0A2S4KRG5</accession>
<evidence type="ECO:0000313" key="1">
    <source>
        <dbReference type="EMBL" id="POR32782.1"/>
    </source>
</evidence>
<gene>
    <name evidence="1" type="ORF">TPAR_07018</name>
</gene>
<reference evidence="1 2" key="1">
    <citation type="submission" date="2018-01" db="EMBL/GenBank/DDBJ databases">
        <title>Harnessing the power of phylogenomics to disentangle the directionality and signatures of interkingdom host jumping in the parasitic fungal genus Tolypocladium.</title>
        <authorList>
            <person name="Quandt C.A."/>
            <person name="Patterson W."/>
            <person name="Spatafora J.W."/>
        </authorList>
    </citation>
    <scope>NUCLEOTIDE SEQUENCE [LARGE SCALE GENOMIC DNA]</scope>
    <source>
        <strain evidence="1 2">NRBC 100945</strain>
    </source>
</reference>
<sequence>MPTFTNASQIIAHHSHQLSFLMTHLYEFFGGLLGCSMQGMAGFDAYGGRTSMYEVHKFMDLDSAQVTYFVTQVGLAAASFGVAKVDITAAADAINTLFNVKCAAATPVLKDSKAELQSICIADDCMQARNATCDKYENASMPSKVSSMAGTMMPTGTMSGSMTMTGSMAASGTPKPSGSTTAVPTGAASANGLGFAGVVAGVLAFVL</sequence>
<dbReference type="EMBL" id="PKSG01000798">
    <property type="protein sequence ID" value="POR32782.1"/>
    <property type="molecule type" value="Genomic_DNA"/>
</dbReference>
<dbReference type="AlphaFoldDB" id="A0A2S4KRG5"/>
<proteinExistence type="predicted"/>
<dbReference type="OrthoDB" id="4924265at2759"/>
<keyword evidence="2" id="KW-1185">Reference proteome</keyword>